<protein>
    <submittedName>
        <fullName evidence="1">Uncharacterized protein</fullName>
    </submittedName>
</protein>
<dbReference type="EMBL" id="JABBJJ010000005">
    <property type="protein sequence ID" value="NMO13620.1"/>
    <property type="molecule type" value="Genomic_DNA"/>
</dbReference>
<accession>A0A848L3V1</accession>
<gene>
    <name evidence="1" type="ORF">HG543_01910</name>
</gene>
<organism evidence="1 2">
    <name type="scientific">Pyxidicoccus fallax</name>
    <dbReference type="NCBI Taxonomy" id="394095"/>
    <lineage>
        <taxon>Bacteria</taxon>
        <taxon>Pseudomonadati</taxon>
        <taxon>Myxococcota</taxon>
        <taxon>Myxococcia</taxon>
        <taxon>Myxococcales</taxon>
        <taxon>Cystobacterineae</taxon>
        <taxon>Myxococcaceae</taxon>
        <taxon>Pyxidicoccus</taxon>
    </lineage>
</organism>
<evidence type="ECO:0000313" key="1">
    <source>
        <dbReference type="EMBL" id="NMO13620.1"/>
    </source>
</evidence>
<dbReference type="AlphaFoldDB" id="A0A848L3V1"/>
<reference evidence="1 2" key="1">
    <citation type="submission" date="2020-04" db="EMBL/GenBank/DDBJ databases">
        <title>Draft genome of Pyxidicoccus fallax type strain.</title>
        <authorList>
            <person name="Whitworth D.E."/>
        </authorList>
    </citation>
    <scope>NUCLEOTIDE SEQUENCE [LARGE SCALE GENOMIC DNA]</scope>
    <source>
        <strain evidence="1 2">DSM 14698</strain>
    </source>
</reference>
<dbReference type="Proteomes" id="UP000518300">
    <property type="component" value="Unassembled WGS sequence"/>
</dbReference>
<proteinExistence type="predicted"/>
<sequence length="120" mass="13659">MSGPHDLFLVRYLLLVGNKASHTAARRELHSVLGQQRTEEVMRGWGEELIEQGRQQGLAQGVSRGRAEDILRILAKRRVYVHEEARQRILNCTDVDTLDLWFDRSLSATSLSAVFDDLSQ</sequence>
<comment type="caution">
    <text evidence="1">The sequence shown here is derived from an EMBL/GenBank/DDBJ whole genome shotgun (WGS) entry which is preliminary data.</text>
</comment>
<keyword evidence="2" id="KW-1185">Reference proteome</keyword>
<evidence type="ECO:0000313" key="2">
    <source>
        <dbReference type="Proteomes" id="UP000518300"/>
    </source>
</evidence>
<name>A0A848L3V1_9BACT</name>